<dbReference type="AlphaFoldDB" id="A0A5J4TQI7"/>
<dbReference type="Proteomes" id="UP000324800">
    <property type="component" value="Unassembled WGS sequence"/>
</dbReference>
<evidence type="ECO:0000256" key="1">
    <source>
        <dbReference type="SAM" id="Phobius"/>
    </source>
</evidence>
<keyword evidence="1" id="KW-0812">Transmembrane</keyword>
<evidence type="ECO:0000313" key="3">
    <source>
        <dbReference type="Proteomes" id="UP000324800"/>
    </source>
</evidence>
<comment type="caution">
    <text evidence="2">The sequence shown here is derived from an EMBL/GenBank/DDBJ whole genome shotgun (WGS) entry which is preliminary data.</text>
</comment>
<name>A0A5J4TQI7_9EUKA</name>
<proteinExistence type="predicted"/>
<dbReference type="EMBL" id="SNRW01028082">
    <property type="protein sequence ID" value="KAA6359635.1"/>
    <property type="molecule type" value="Genomic_DNA"/>
</dbReference>
<keyword evidence="1" id="KW-0472">Membrane</keyword>
<sequence length="55" mass="5922">PMKRIGGNQLGGVYLWVTGSGGIASVILTALNANKMKKILFAYQNTTEQIIPKIC</sequence>
<accession>A0A5J4TQI7</accession>
<reference evidence="2 3" key="1">
    <citation type="submission" date="2019-03" db="EMBL/GenBank/DDBJ databases">
        <title>Single cell metagenomics reveals metabolic interactions within the superorganism composed of flagellate Streblomastix strix and complex community of Bacteroidetes bacteria on its surface.</title>
        <authorList>
            <person name="Treitli S.C."/>
            <person name="Kolisko M."/>
            <person name="Husnik F."/>
            <person name="Keeling P."/>
            <person name="Hampl V."/>
        </authorList>
    </citation>
    <scope>NUCLEOTIDE SEQUENCE [LARGE SCALE GENOMIC DNA]</scope>
    <source>
        <strain evidence="2">ST1C</strain>
    </source>
</reference>
<gene>
    <name evidence="2" type="ORF">EZS28_044838</name>
</gene>
<keyword evidence="1" id="KW-1133">Transmembrane helix</keyword>
<protein>
    <submittedName>
        <fullName evidence="2">Uncharacterized protein</fullName>
    </submittedName>
</protein>
<feature type="transmembrane region" description="Helical" evidence="1">
    <location>
        <begin position="12"/>
        <end position="31"/>
    </location>
</feature>
<feature type="non-terminal residue" evidence="2">
    <location>
        <position position="1"/>
    </location>
</feature>
<evidence type="ECO:0000313" key="2">
    <source>
        <dbReference type="EMBL" id="KAA6359635.1"/>
    </source>
</evidence>
<organism evidence="2 3">
    <name type="scientific">Streblomastix strix</name>
    <dbReference type="NCBI Taxonomy" id="222440"/>
    <lineage>
        <taxon>Eukaryota</taxon>
        <taxon>Metamonada</taxon>
        <taxon>Preaxostyla</taxon>
        <taxon>Oxymonadida</taxon>
        <taxon>Streblomastigidae</taxon>
        <taxon>Streblomastix</taxon>
    </lineage>
</organism>